<feature type="region of interest" description="Disordered" evidence="2">
    <location>
        <begin position="298"/>
        <end position="338"/>
    </location>
</feature>
<gene>
    <name evidence="3" type="ORF">ElyMa_005061000</name>
</gene>
<feature type="region of interest" description="Disordered" evidence="2">
    <location>
        <begin position="168"/>
        <end position="197"/>
    </location>
</feature>
<accession>A0AAV4JEB4</accession>
<feature type="region of interest" description="Disordered" evidence="2">
    <location>
        <begin position="61"/>
        <end position="99"/>
    </location>
</feature>
<dbReference type="AlphaFoldDB" id="A0AAV4JEB4"/>
<feature type="coiled-coil region" evidence="1">
    <location>
        <begin position="210"/>
        <end position="251"/>
    </location>
</feature>
<feature type="compositionally biased region" description="Basic and acidic residues" evidence="2">
    <location>
        <begin position="168"/>
        <end position="180"/>
    </location>
</feature>
<comment type="caution">
    <text evidence="3">The sequence shown here is derived from an EMBL/GenBank/DDBJ whole genome shotgun (WGS) entry which is preliminary data.</text>
</comment>
<sequence length="352" mass="40628">MDSKGDLQALQDFLQQHAEEVKSLQSIIRRAASSKKDSDQQALHQQLSVFNTQVQKLQEKVNAVKKDETSEAKEETKEKQSSQKKDKKQRNFSPEEQENAYQLKASMMPQVHSQTKMLQAELMLYNRRNELRSLRKHHQVSYNRETNLSAATTLHVISMYEKKAREAERRADSLQAELDKANGGTGTQSKPMSGPIRAEKNQSFLSPAKVEELAKKNQILVDESQDQKREIQRLKKENSELFLKVKHSSEERNHAMSQLSTSEMARRDLLTRFQRQKAQHDRLSKSLTRQSADWIEARKQRDQEEEELRWRQVGHAAPHGAHGRTFSHPVPRNVDQPRNMFPVTAYAQPSAA</sequence>
<evidence type="ECO:0000313" key="3">
    <source>
        <dbReference type="EMBL" id="GFS20620.1"/>
    </source>
</evidence>
<keyword evidence="4" id="KW-1185">Reference proteome</keyword>
<feature type="compositionally biased region" description="Basic and acidic residues" evidence="2">
    <location>
        <begin position="61"/>
        <end position="84"/>
    </location>
</feature>
<name>A0AAV4JEB4_9GAST</name>
<reference evidence="3 4" key="1">
    <citation type="journal article" date="2021" name="Elife">
        <title>Chloroplast acquisition without the gene transfer in kleptoplastic sea slugs, Plakobranchus ocellatus.</title>
        <authorList>
            <person name="Maeda T."/>
            <person name="Takahashi S."/>
            <person name="Yoshida T."/>
            <person name="Shimamura S."/>
            <person name="Takaki Y."/>
            <person name="Nagai Y."/>
            <person name="Toyoda A."/>
            <person name="Suzuki Y."/>
            <person name="Arimoto A."/>
            <person name="Ishii H."/>
            <person name="Satoh N."/>
            <person name="Nishiyama T."/>
            <person name="Hasebe M."/>
            <person name="Maruyama T."/>
            <person name="Minagawa J."/>
            <person name="Obokata J."/>
            <person name="Shigenobu S."/>
        </authorList>
    </citation>
    <scope>NUCLEOTIDE SEQUENCE [LARGE SCALE GENOMIC DNA]</scope>
</reference>
<evidence type="ECO:0000256" key="1">
    <source>
        <dbReference type="SAM" id="Coils"/>
    </source>
</evidence>
<proteinExistence type="predicted"/>
<evidence type="ECO:0000256" key="2">
    <source>
        <dbReference type="SAM" id="MobiDB-lite"/>
    </source>
</evidence>
<dbReference type="Proteomes" id="UP000762676">
    <property type="component" value="Unassembled WGS sequence"/>
</dbReference>
<keyword evidence="1" id="KW-0175">Coiled coil</keyword>
<dbReference type="EMBL" id="BMAT01010128">
    <property type="protein sequence ID" value="GFS20620.1"/>
    <property type="molecule type" value="Genomic_DNA"/>
</dbReference>
<organism evidence="3 4">
    <name type="scientific">Elysia marginata</name>
    <dbReference type="NCBI Taxonomy" id="1093978"/>
    <lineage>
        <taxon>Eukaryota</taxon>
        <taxon>Metazoa</taxon>
        <taxon>Spiralia</taxon>
        <taxon>Lophotrochozoa</taxon>
        <taxon>Mollusca</taxon>
        <taxon>Gastropoda</taxon>
        <taxon>Heterobranchia</taxon>
        <taxon>Euthyneura</taxon>
        <taxon>Panpulmonata</taxon>
        <taxon>Sacoglossa</taxon>
        <taxon>Placobranchoidea</taxon>
        <taxon>Plakobranchidae</taxon>
        <taxon>Elysia</taxon>
    </lineage>
</organism>
<evidence type="ECO:0000313" key="4">
    <source>
        <dbReference type="Proteomes" id="UP000762676"/>
    </source>
</evidence>
<protein>
    <submittedName>
        <fullName evidence="3">Kelch-like protein 29</fullName>
    </submittedName>
</protein>